<dbReference type="STRING" id="43928.SAMN05443636_1101"/>
<dbReference type="OrthoDB" id="306272at2157"/>
<evidence type="ECO:0008006" key="4">
    <source>
        <dbReference type="Google" id="ProtNLM"/>
    </source>
</evidence>
<keyword evidence="1" id="KW-0812">Transmembrane</keyword>
<gene>
    <name evidence="2" type="ORF">SAMN05443636_1101</name>
</gene>
<protein>
    <recommendedName>
        <fullName evidence="4">Rod shape-determining protein MreD</fullName>
    </recommendedName>
</protein>
<proteinExistence type="predicted"/>
<keyword evidence="3" id="KW-1185">Reference proteome</keyword>
<dbReference type="AlphaFoldDB" id="A0A1M5MQC0"/>
<dbReference type="EMBL" id="FQWV01000002">
    <property type="protein sequence ID" value="SHG79491.1"/>
    <property type="molecule type" value="Genomic_DNA"/>
</dbReference>
<name>A0A1M5MQC0_9EURY</name>
<feature type="transmembrane region" description="Helical" evidence="1">
    <location>
        <begin position="54"/>
        <end position="75"/>
    </location>
</feature>
<feature type="transmembrane region" description="Helical" evidence="1">
    <location>
        <begin position="124"/>
        <end position="146"/>
    </location>
</feature>
<organism evidence="2 3">
    <name type="scientific">Halobaculum gomorrense</name>
    <dbReference type="NCBI Taxonomy" id="43928"/>
    <lineage>
        <taxon>Archaea</taxon>
        <taxon>Methanobacteriati</taxon>
        <taxon>Methanobacteriota</taxon>
        <taxon>Stenosarchaea group</taxon>
        <taxon>Halobacteria</taxon>
        <taxon>Halobacteriales</taxon>
        <taxon>Haloferacaceae</taxon>
        <taxon>Halobaculum</taxon>
    </lineage>
</organism>
<feature type="transmembrane region" description="Helical" evidence="1">
    <location>
        <begin position="95"/>
        <end position="112"/>
    </location>
</feature>
<accession>A0A1M5MQC0</accession>
<evidence type="ECO:0000256" key="1">
    <source>
        <dbReference type="SAM" id="Phobius"/>
    </source>
</evidence>
<sequence length="197" mass="20409">MSGASTRAETGFRSDFDFTTLITLAGMTAVIFLGGLFITEAVGEIPPDIDFKPFFIVYAIMFFVPWGTPTISVAVGGGLGEAIGDVIEGYEVDDPFGLAGYVVGFTVAGYLMKDAEGDDYVTLSIAAVVGALVQILIEGLGILVISGESLSVYATVVAGNTVTHGIVLGLIPLIPTVAALEGRVERFMGEAAKSTAD</sequence>
<feature type="transmembrane region" description="Helical" evidence="1">
    <location>
        <begin position="20"/>
        <end position="42"/>
    </location>
</feature>
<reference evidence="2 3" key="1">
    <citation type="submission" date="2016-11" db="EMBL/GenBank/DDBJ databases">
        <authorList>
            <person name="Jaros S."/>
            <person name="Januszkiewicz K."/>
            <person name="Wedrychowicz H."/>
        </authorList>
    </citation>
    <scope>NUCLEOTIDE SEQUENCE [LARGE SCALE GENOMIC DNA]</scope>
    <source>
        <strain evidence="2 3">DSM 9297</strain>
    </source>
</reference>
<dbReference type="Proteomes" id="UP000184357">
    <property type="component" value="Unassembled WGS sequence"/>
</dbReference>
<evidence type="ECO:0000313" key="3">
    <source>
        <dbReference type="Proteomes" id="UP000184357"/>
    </source>
</evidence>
<feature type="transmembrane region" description="Helical" evidence="1">
    <location>
        <begin position="152"/>
        <end position="180"/>
    </location>
</feature>
<evidence type="ECO:0000313" key="2">
    <source>
        <dbReference type="EMBL" id="SHG79491.1"/>
    </source>
</evidence>
<keyword evidence="1" id="KW-1133">Transmembrane helix</keyword>
<keyword evidence="1" id="KW-0472">Membrane</keyword>
<dbReference type="RefSeq" id="WP_143165377.1">
    <property type="nucleotide sequence ID" value="NZ_FQWV01000002.1"/>
</dbReference>